<comment type="similarity">
    <text evidence="1">Belongs to the glycosyl hydrolase 39 family.</text>
</comment>
<evidence type="ECO:0000259" key="6">
    <source>
        <dbReference type="Pfam" id="PF21200"/>
    </source>
</evidence>
<dbReference type="Gene3D" id="2.60.40.10">
    <property type="entry name" value="Immunoglobulins"/>
    <property type="match status" value="1"/>
</dbReference>
<dbReference type="PROSITE" id="PS01027">
    <property type="entry name" value="GLYCOSYL_HYDROL_F39"/>
    <property type="match status" value="1"/>
</dbReference>
<dbReference type="SUPFAM" id="SSF51445">
    <property type="entry name" value="(Trans)glycosidases"/>
    <property type="match status" value="1"/>
</dbReference>
<evidence type="ECO:0000256" key="4">
    <source>
        <dbReference type="PIRSR" id="PIRSR600514-1"/>
    </source>
</evidence>
<organism evidence="7 8">
    <name type="scientific">Diploptera punctata</name>
    <name type="common">Pacific beetle cockroach</name>
    <dbReference type="NCBI Taxonomy" id="6984"/>
    <lineage>
        <taxon>Eukaryota</taxon>
        <taxon>Metazoa</taxon>
        <taxon>Ecdysozoa</taxon>
        <taxon>Arthropoda</taxon>
        <taxon>Hexapoda</taxon>
        <taxon>Insecta</taxon>
        <taxon>Pterygota</taxon>
        <taxon>Neoptera</taxon>
        <taxon>Polyneoptera</taxon>
        <taxon>Dictyoptera</taxon>
        <taxon>Blattodea</taxon>
        <taxon>Blaberoidea</taxon>
        <taxon>Blaberidae</taxon>
        <taxon>Diplopterinae</taxon>
        <taxon>Diploptera</taxon>
    </lineage>
</organism>
<evidence type="ECO:0000256" key="2">
    <source>
        <dbReference type="ARBA" id="ARBA00022801"/>
    </source>
</evidence>
<keyword evidence="2" id="KW-0378">Hydrolase</keyword>
<dbReference type="Proteomes" id="UP001233999">
    <property type="component" value="Unassembled WGS sequence"/>
</dbReference>
<dbReference type="InterPro" id="IPR003961">
    <property type="entry name" value="FN3_dom"/>
</dbReference>
<dbReference type="GO" id="GO:0005975">
    <property type="term" value="P:carbohydrate metabolic process"/>
    <property type="evidence" value="ECO:0007669"/>
    <property type="project" value="InterPro"/>
</dbReference>
<sequence>PLGKPSSLSEYILSESELFNLAVIGSLPGRGISQVRIHWLLDLISVSCVDEKGEPHYNFTLLDRLLDWLHTFRLNPGFELMGNPSQFYSNFSNKTQVQQWSHLVEQIAARYIERYGMETVETWRFETWNEPDLKGYNILNFTLPSYLRYFTASVEGLKKAGNGRLRIGGPAGTFGDRKKHALCWGLVEHCANMIHCPLDFISFHKKGGGHVNAILQQDIELALNTKKDYPTLTTIPFANDESDPLKNWSLNETWRGDVRYGAMVASVIVAHQDVMVKRYGLPVSLLSNDNAFLNYHPFYFNQRTLLARFQMNRTEPPHVQFFKKPVYTTMALLSLLGNQEMAVTIKHPDNRLSVVAAEDWTRGTRSIAVLVVFSNDTVSDLEDILSIKLQLRNISDVTARYVVYLLDNNATNPQQVWLNAGSPVFPELQQRFQMRSAEGPYRARGPAEVPRSGDVELLLPVSLPSVVLVHLCSRAAETPGQVSGVLVCNVTYNEVMIFWSDQHVLTRCIKTYEIEFCAQSSKTFRRINLEDTIFLSYQYVVTSDLEEVKGRYRVRAVDYWSRPGPYSSPIVYPGKFSCPKFLNK</sequence>
<feature type="domain" description="Alpha-L-iduronidase C-terminal" evidence="6">
    <location>
        <begin position="484"/>
        <end position="573"/>
    </location>
</feature>
<reference evidence="7" key="1">
    <citation type="journal article" date="2023" name="IScience">
        <title>Live-bearing cockroach genome reveals convergent evolutionary mechanisms linked to viviparity in insects and beyond.</title>
        <authorList>
            <person name="Fouks B."/>
            <person name="Harrison M.C."/>
            <person name="Mikhailova A.A."/>
            <person name="Marchal E."/>
            <person name="English S."/>
            <person name="Carruthers M."/>
            <person name="Jennings E.C."/>
            <person name="Chiamaka E.L."/>
            <person name="Frigard R.A."/>
            <person name="Pippel M."/>
            <person name="Attardo G.M."/>
            <person name="Benoit J.B."/>
            <person name="Bornberg-Bauer E."/>
            <person name="Tobe S.S."/>
        </authorList>
    </citation>
    <scope>NUCLEOTIDE SEQUENCE</scope>
    <source>
        <strain evidence="7">Stay&amp;Tobe</strain>
    </source>
</reference>
<evidence type="ECO:0000313" key="8">
    <source>
        <dbReference type="Proteomes" id="UP001233999"/>
    </source>
</evidence>
<dbReference type="InterPro" id="IPR049167">
    <property type="entry name" value="GH39_C"/>
</dbReference>
<comment type="caution">
    <text evidence="7">The sequence shown here is derived from an EMBL/GenBank/DDBJ whole genome shotgun (WGS) entry which is preliminary data.</text>
</comment>
<feature type="non-terminal residue" evidence="7">
    <location>
        <position position="584"/>
    </location>
</feature>
<dbReference type="InterPro" id="IPR049166">
    <property type="entry name" value="GH39_cat"/>
</dbReference>
<dbReference type="InterPro" id="IPR051923">
    <property type="entry name" value="Glycosyl_Hydrolase_39"/>
</dbReference>
<dbReference type="PANTHER" id="PTHR12631">
    <property type="entry name" value="ALPHA-L-IDURONIDASE"/>
    <property type="match status" value="1"/>
</dbReference>
<dbReference type="CDD" id="cd00063">
    <property type="entry name" value="FN3"/>
    <property type="match status" value="1"/>
</dbReference>
<dbReference type="PANTHER" id="PTHR12631:SF8">
    <property type="entry name" value="ALPHA-L-IDURONIDASE"/>
    <property type="match status" value="1"/>
</dbReference>
<dbReference type="InterPro" id="IPR000514">
    <property type="entry name" value="Glyco_hydro_39"/>
</dbReference>
<keyword evidence="3" id="KW-0326">Glycosidase</keyword>
<dbReference type="InterPro" id="IPR036116">
    <property type="entry name" value="FN3_sf"/>
</dbReference>
<evidence type="ECO:0000256" key="1">
    <source>
        <dbReference type="ARBA" id="ARBA00008875"/>
    </source>
</evidence>
<dbReference type="InterPro" id="IPR017853">
    <property type="entry name" value="GH"/>
</dbReference>
<dbReference type="Pfam" id="PF21200">
    <property type="entry name" value="Glyco_hydro_39_C"/>
    <property type="match status" value="1"/>
</dbReference>
<dbReference type="InterPro" id="IPR013783">
    <property type="entry name" value="Ig-like_fold"/>
</dbReference>
<dbReference type="PRINTS" id="PR00745">
    <property type="entry name" value="GLHYDRLASE39"/>
</dbReference>
<name>A0AAD7ZXP1_DIPPU</name>
<evidence type="ECO:0000256" key="3">
    <source>
        <dbReference type="ARBA" id="ARBA00023295"/>
    </source>
</evidence>
<gene>
    <name evidence="7" type="ORF">L9F63_018534</name>
</gene>
<keyword evidence="8" id="KW-1185">Reference proteome</keyword>
<evidence type="ECO:0008006" key="9">
    <source>
        <dbReference type="Google" id="ProtNLM"/>
    </source>
</evidence>
<feature type="domain" description="Glycosyl hydrolases family 39 N-terminal catalytic" evidence="5">
    <location>
        <begin position="29"/>
        <end position="455"/>
    </location>
</feature>
<dbReference type="GO" id="GO:0003940">
    <property type="term" value="F:L-iduronidase activity"/>
    <property type="evidence" value="ECO:0007669"/>
    <property type="project" value="TreeGrafter"/>
</dbReference>
<reference evidence="7" key="2">
    <citation type="submission" date="2023-05" db="EMBL/GenBank/DDBJ databases">
        <authorList>
            <person name="Fouks B."/>
        </authorList>
    </citation>
    <scope>NUCLEOTIDE SEQUENCE</scope>
    <source>
        <strain evidence="7">Stay&amp;Tobe</strain>
        <tissue evidence="7">Testes</tissue>
    </source>
</reference>
<dbReference type="EMBL" id="JASPKZ010005712">
    <property type="protein sequence ID" value="KAJ9588107.1"/>
    <property type="molecule type" value="Genomic_DNA"/>
</dbReference>
<dbReference type="AlphaFoldDB" id="A0AAD7ZXP1"/>
<feature type="active site" description="Proton donor" evidence="4">
    <location>
        <position position="130"/>
    </location>
</feature>
<accession>A0AAD7ZXP1</accession>
<dbReference type="SUPFAM" id="SSF51011">
    <property type="entry name" value="Glycosyl hydrolase domain"/>
    <property type="match status" value="1"/>
</dbReference>
<protein>
    <recommendedName>
        <fullName evidence="9">Alpha-L-iduronidase</fullName>
    </recommendedName>
</protein>
<evidence type="ECO:0000313" key="7">
    <source>
        <dbReference type="EMBL" id="KAJ9588107.1"/>
    </source>
</evidence>
<dbReference type="Gene3D" id="2.60.40.1500">
    <property type="entry name" value="Glycosyl hydrolase domain, family 39"/>
    <property type="match status" value="1"/>
</dbReference>
<evidence type="ECO:0000259" key="5">
    <source>
        <dbReference type="Pfam" id="PF01229"/>
    </source>
</evidence>
<dbReference type="Gene3D" id="3.20.20.80">
    <property type="entry name" value="Glycosidases"/>
    <property type="match status" value="1"/>
</dbReference>
<dbReference type="SUPFAM" id="SSF49265">
    <property type="entry name" value="Fibronectin type III"/>
    <property type="match status" value="1"/>
</dbReference>
<dbReference type="Pfam" id="PF01229">
    <property type="entry name" value="Glyco_hydro_39"/>
    <property type="match status" value="1"/>
</dbReference>
<proteinExistence type="inferred from homology"/>
<dbReference type="InterPro" id="IPR049165">
    <property type="entry name" value="GH39_as"/>
</dbReference>